<feature type="region of interest" description="Disordered" evidence="1">
    <location>
        <begin position="152"/>
        <end position="188"/>
    </location>
</feature>
<gene>
    <name evidence="2" type="ORF">H4C47_02095</name>
</gene>
<dbReference type="EMBL" id="JACGDG010000002">
    <property type="protein sequence ID" value="MBA6114522.1"/>
    <property type="molecule type" value="Genomic_DNA"/>
</dbReference>
<feature type="compositionally biased region" description="Basic and acidic residues" evidence="1">
    <location>
        <begin position="176"/>
        <end position="188"/>
    </location>
</feature>
<comment type="caution">
    <text evidence="2">The sequence shown here is derived from an EMBL/GenBank/DDBJ whole genome shotgun (WGS) entry which is preliminary data.</text>
</comment>
<name>A0A7W2QHA1_PSEPU</name>
<feature type="region of interest" description="Disordered" evidence="1">
    <location>
        <begin position="16"/>
        <end position="61"/>
    </location>
</feature>
<organism evidence="2 3">
    <name type="scientific">Pseudomonas putida</name>
    <name type="common">Arthrobacter siderocapsulatus</name>
    <dbReference type="NCBI Taxonomy" id="303"/>
    <lineage>
        <taxon>Bacteria</taxon>
        <taxon>Pseudomonadati</taxon>
        <taxon>Pseudomonadota</taxon>
        <taxon>Gammaproteobacteria</taxon>
        <taxon>Pseudomonadales</taxon>
        <taxon>Pseudomonadaceae</taxon>
        <taxon>Pseudomonas</taxon>
    </lineage>
</organism>
<sequence>MAITLNGLGWQANVQHHHRTGQDPAPAAGTPFRAPLATPSASAQQNSQGNTSQQNADDAREEAFAKLKVLLQNPGLATHRLAGAPTEQTSKAVQDFRDYMAKSPEEKIKEKILQELGLTEDDYNSLPPEKKDQVDRQIAQRLQEDVRMKTQAKVEQEAARAAQARQGTDIAASQGTDEREKALETRPA</sequence>
<protein>
    <submittedName>
        <fullName evidence="2">Uncharacterized protein</fullName>
    </submittedName>
</protein>
<feature type="compositionally biased region" description="Low complexity" evidence="1">
    <location>
        <begin position="40"/>
        <end position="56"/>
    </location>
</feature>
<reference evidence="2 3" key="1">
    <citation type="submission" date="2020-07" db="EMBL/GenBank/DDBJ databases">
        <title>Diversity of carbapenemase encoding genes among Pseudomonas putida group clinical isolates in a tertiary Brazilian hospital.</title>
        <authorList>
            <person name="Alberto-Lei F."/>
            <person name="Nodari C.S."/>
            <person name="Streling A.P."/>
            <person name="Paulino J.T."/>
            <person name="Bessa-Neto F.O."/>
            <person name="Cayo R."/>
            <person name="Gales A.C."/>
        </authorList>
    </citation>
    <scope>NUCLEOTIDE SEQUENCE [LARGE SCALE GENOMIC DNA]</scope>
    <source>
        <strain evidence="2 3">12464</strain>
    </source>
</reference>
<evidence type="ECO:0000313" key="3">
    <source>
        <dbReference type="Proteomes" id="UP000553948"/>
    </source>
</evidence>
<dbReference type="RefSeq" id="WP_176514460.1">
    <property type="nucleotide sequence ID" value="NZ_CP060529.1"/>
</dbReference>
<evidence type="ECO:0000256" key="1">
    <source>
        <dbReference type="SAM" id="MobiDB-lite"/>
    </source>
</evidence>
<accession>A0A7W2QHA1</accession>
<proteinExistence type="predicted"/>
<dbReference type="AlphaFoldDB" id="A0A7W2QHA1"/>
<evidence type="ECO:0000313" key="2">
    <source>
        <dbReference type="EMBL" id="MBA6114522.1"/>
    </source>
</evidence>
<dbReference type="Proteomes" id="UP000553948">
    <property type="component" value="Unassembled WGS sequence"/>
</dbReference>